<accession>A0A142K9Z8</accession>
<evidence type="ECO:0000313" key="2">
    <source>
        <dbReference type="Proteomes" id="UP000204094"/>
    </source>
</evidence>
<dbReference type="OrthoDB" id="27913at10239"/>
<dbReference type="KEGG" id="vg:29124540"/>
<dbReference type="EMBL" id="KU963252">
    <property type="protein sequence ID" value="AMS02931.1"/>
    <property type="molecule type" value="Genomic_DNA"/>
</dbReference>
<protein>
    <submittedName>
        <fullName evidence="1">Uncharacterized protein</fullName>
    </submittedName>
</protein>
<dbReference type="GeneID" id="29124540"/>
<keyword evidence="2" id="KW-1185">Reference proteome</keyword>
<gene>
    <name evidence="1" type="primary">10</name>
    <name evidence="1" type="ORF">SEA_SCHNABELTIER_10</name>
</gene>
<dbReference type="RefSeq" id="YP_009303393.1">
    <property type="nucleotide sequence ID" value="NC_031255.2"/>
</dbReference>
<proteinExistence type="predicted"/>
<evidence type="ECO:0000313" key="1">
    <source>
        <dbReference type="EMBL" id="AMS02931.1"/>
    </source>
</evidence>
<organism evidence="1 2">
    <name type="scientific">Gordonia phage Schnabeltier</name>
    <dbReference type="NCBI Taxonomy" id="1821561"/>
    <lineage>
        <taxon>Viruses</taxon>
        <taxon>Duplodnaviria</taxon>
        <taxon>Heunggongvirae</taxon>
        <taxon>Uroviricota</taxon>
        <taxon>Caudoviricetes</taxon>
        <taxon>Schnabeltiervirus</taxon>
        <taxon>Schnabeltiervirus schnabeltier</taxon>
    </lineage>
</organism>
<name>A0A142K9Z8_9CAUD</name>
<reference evidence="1" key="1">
    <citation type="submission" date="2018-02" db="EMBL/GenBank/DDBJ databases">
        <authorList>
            <person name="Arnold Z.M."/>
            <person name="Basina A."/>
            <person name="Iyer A.M."/>
            <person name="Stoner T.H."/>
            <person name="Kasturiarachi N.S."/>
            <person name="Pressimone C.A."/>
            <person name="Schiebel J.G."/>
            <person name="Furbee E.C."/>
            <person name="Grubb S.R."/>
            <person name="Warner M.H."/>
            <person name="Montgomery M.T."/>
            <person name="Garlena R.A."/>
            <person name="Russell D.A."/>
            <person name="Pope W.H."/>
            <person name="Jacobs-Sera D."/>
            <person name="Hendrix R.W."/>
            <person name="Hatfull G.F."/>
        </authorList>
    </citation>
    <scope>NUCLEOTIDE SEQUENCE</scope>
</reference>
<sequence length="96" mass="10443">MADIEFTLDREGVGDILSSPEAHDLVNGLAGQMRDIIDDYVNDDPDDDIDVIVESYTTDRAAAAVTIAHPRGRQLQAEHGIITRAAAQLGLEVRSR</sequence>
<dbReference type="Proteomes" id="UP000204094">
    <property type="component" value="Segment"/>
</dbReference>